<name>A0ACB9BTR2_9ASTR</name>
<dbReference type="Proteomes" id="UP001056120">
    <property type="component" value="Linkage Group LG22"/>
</dbReference>
<sequence length="108" mass="12107">METSLPYNEDSTALRVNTNRKPPTVRSAGDASALIIHAMQSRSFISIPTLDCSSYDHYHYHLMQVAMYYQFIIVICVVPFCEIVVARQNLKNVNLTRGGGFGCAYKAD</sequence>
<reference evidence="1 2" key="2">
    <citation type="journal article" date="2022" name="Mol. Ecol. Resour.">
        <title>The genomes of chicory, endive, great burdock and yacon provide insights into Asteraceae paleo-polyploidization history and plant inulin production.</title>
        <authorList>
            <person name="Fan W."/>
            <person name="Wang S."/>
            <person name="Wang H."/>
            <person name="Wang A."/>
            <person name="Jiang F."/>
            <person name="Liu H."/>
            <person name="Zhao H."/>
            <person name="Xu D."/>
            <person name="Zhang Y."/>
        </authorList>
    </citation>
    <scope>NUCLEOTIDE SEQUENCE [LARGE SCALE GENOMIC DNA]</scope>
    <source>
        <strain evidence="2">cv. Yunnan</strain>
        <tissue evidence="1">Leaves</tissue>
    </source>
</reference>
<accession>A0ACB9BTR2</accession>
<evidence type="ECO:0000313" key="2">
    <source>
        <dbReference type="Proteomes" id="UP001056120"/>
    </source>
</evidence>
<comment type="caution">
    <text evidence="1">The sequence shown here is derived from an EMBL/GenBank/DDBJ whole genome shotgun (WGS) entry which is preliminary data.</text>
</comment>
<keyword evidence="2" id="KW-1185">Reference proteome</keyword>
<gene>
    <name evidence="1" type="ORF">L1987_65220</name>
</gene>
<protein>
    <submittedName>
        <fullName evidence="1">Uncharacterized protein</fullName>
    </submittedName>
</protein>
<reference evidence="2" key="1">
    <citation type="journal article" date="2022" name="Mol. Ecol. Resour.">
        <title>The genomes of chicory, endive, great burdock and yacon provide insights into Asteraceae palaeo-polyploidization history and plant inulin production.</title>
        <authorList>
            <person name="Fan W."/>
            <person name="Wang S."/>
            <person name="Wang H."/>
            <person name="Wang A."/>
            <person name="Jiang F."/>
            <person name="Liu H."/>
            <person name="Zhao H."/>
            <person name="Xu D."/>
            <person name="Zhang Y."/>
        </authorList>
    </citation>
    <scope>NUCLEOTIDE SEQUENCE [LARGE SCALE GENOMIC DNA]</scope>
    <source>
        <strain evidence="2">cv. Yunnan</strain>
    </source>
</reference>
<proteinExistence type="predicted"/>
<organism evidence="1 2">
    <name type="scientific">Smallanthus sonchifolius</name>
    <dbReference type="NCBI Taxonomy" id="185202"/>
    <lineage>
        <taxon>Eukaryota</taxon>
        <taxon>Viridiplantae</taxon>
        <taxon>Streptophyta</taxon>
        <taxon>Embryophyta</taxon>
        <taxon>Tracheophyta</taxon>
        <taxon>Spermatophyta</taxon>
        <taxon>Magnoliopsida</taxon>
        <taxon>eudicotyledons</taxon>
        <taxon>Gunneridae</taxon>
        <taxon>Pentapetalae</taxon>
        <taxon>asterids</taxon>
        <taxon>campanulids</taxon>
        <taxon>Asterales</taxon>
        <taxon>Asteraceae</taxon>
        <taxon>Asteroideae</taxon>
        <taxon>Heliantheae alliance</taxon>
        <taxon>Millerieae</taxon>
        <taxon>Smallanthus</taxon>
    </lineage>
</organism>
<evidence type="ECO:0000313" key="1">
    <source>
        <dbReference type="EMBL" id="KAI3725432.1"/>
    </source>
</evidence>
<dbReference type="EMBL" id="CM042039">
    <property type="protein sequence ID" value="KAI3725432.1"/>
    <property type="molecule type" value="Genomic_DNA"/>
</dbReference>